<keyword evidence="5" id="KW-1185">Reference proteome</keyword>
<dbReference type="RefSeq" id="WP_196608225.1">
    <property type="nucleotide sequence ID" value="NZ_VRYY01000063.1"/>
</dbReference>
<name>A0ABS0J0R9_9BACT</name>
<dbReference type="PANTHER" id="PTHR37813:SF1">
    <property type="entry name" value="FELS-2 PROPHAGE PROTEIN"/>
    <property type="match status" value="1"/>
</dbReference>
<evidence type="ECO:0000256" key="1">
    <source>
        <dbReference type="ARBA" id="ARBA00022612"/>
    </source>
</evidence>
<evidence type="ECO:0000313" key="4">
    <source>
        <dbReference type="EMBL" id="MBG3876007.1"/>
    </source>
</evidence>
<keyword evidence="2" id="KW-1133">Transmembrane helix</keyword>
<proteinExistence type="predicted"/>
<keyword evidence="2" id="KW-0812">Transmembrane</keyword>
<sequence>MEVFSVFATMSLQDMISGPLGFITGRMKQLAQAANGLGGRMGKLAISMAPVAVAAAVLLATLGLAAREAIAFESSMADVAKVVNFESAGELQSMSDTILDMSARIPMAADGLAAIVAAAAQSGVAKADLTEFAEQAAKMGVAFDLTGDQAGKMMADWRAGMNLSLPRVYALADSVNHLSNNMNATAPALGEVIQRVGAVGMASGLAETQVAALGAAFLSAGASPEIASTALKKFTSTLVKGTALSKDAQAAFGSLGFSVTQMARDMQTDAQGTIFKVLQALADKPRELQMSLLTEMFGEEALGAIAPLLANMGNLTQAFELVGDASAYAGSMQAEFDTRSKTTANTLILLGNKMKALMIVAGSYFLPVIGRVAEGVGGFVDMLRGAAQTVAGEFALKLLAGIATAVVAATALSGAIWLLSAAGPMLTKALGPLKAALLGLSWPMWALIAVGAALYVAYRTNFGGMADTIDSWWSRISLVFRGVAAVFATLTDGVGEIRGQLATDIRAAGLESLVAAVARVVFRIREFFTGMVDAVAPVGQRMADILGPSFSAIAATLGQVFDALGSMTAALFGAGAATDASGWQRFGTVLGTFVAGAAEGVAIAVRALIVPIEMAAGVVQFFLDLINGVSLFDAGAALLGTFADGITSMLAVPMEAVRGAMDLIAKLLPHSDADAGPLSTLTASGRATLTTMGEGMQAAAPDLNAALDDALGAAVPPGTLEAMAEVGVTPAKGREGRTGGRGVTIHIGSVSLPGVSDAQGFVSELQALVAEYDGVPEGGAA</sequence>
<gene>
    <name evidence="4" type="ORF">FVW20_02935</name>
</gene>
<organism evidence="4 5">
    <name type="scientific">Nitratidesulfovibrio oxamicus</name>
    <dbReference type="NCBI Taxonomy" id="32016"/>
    <lineage>
        <taxon>Bacteria</taxon>
        <taxon>Pseudomonadati</taxon>
        <taxon>Thermodesulfobacteriota</taxon>
        <taxon>Desulfovibrionia</taxon>
        <taxon>Desulfovibrionales</taxon>
        <taxon>Desulfovibrionaceae</taxon>
        <taxon>Nitratidesulfovibrio</taxon>
    </lineage>
</organism>
<evidence type="ECO:0000259" key="3">
    <source>
        <dbReference type="Pfam" id="PF10145"/>
    </source>
</evidence>
<feature type="transmembrane region" description="Helical" evidence="2">
    <location>
        <begin position="435"/>
        <end position="458"/>
    </location>
</feature>
<dbReference type="NCBIfam" id="TIGR01760">
    <property type="entry name" value="tape_meas_TP901"/>
    <property type="match status" value="1"/>
</dbReference>
<keyword evidence="1" id="KW-1188">Viral release from host cell</keyword>
<reference evidence="4 5" key="1">
    <citation type="submission" date="2019-08" db="EMBL/GenBank/DDBJ databases">
        <authorList>
            <person name="Luo N."/>
        </authorList>
    </citation>
    <scope>NUCLEOTIDE SEQUENCE [LARGE SCALE GENOMIC DNA]</scope>
    <source>
        <strain evidence="4 5">NCIMB 9442</strain>
    </source>
</reference>
<feature type="transmembrane region" description="Helical" evidence="2">
    <location>
        <begin position="356"/>
        <end position="373"/>
    </location>
</feature>
<feature type="transmembrane region" description="Helical" evidence="2">
    <location>
        <begin position="44"/>
        <end position="66"/>
    </location>
</feature>
<feature type="domain" description="Phage tail tape measure protein" evidence="3">
    <location>
        <begin position="96"/>
        <end position="298"/>
    </location>
</feature>
<evidence type="ECO:0000256" key="2">
    <source>
        <dbReference type="SAM" id="Phobius"/>
    </source>
</evidence>
<keyword evidence="2" id="KW-0472">Membrane</keyword>
<dbReference type="Proteomes" id="UP001194469">
    <property type="component" value="Unassembled WGS sequence"/>
</dbReference>
<evidence type="ECO:0000313" key="5">
    <source>
        <dbReference type="Proteomes" id="UP001194469"/>
    </source>
</evidence>
<dbReference type="EMBL" id="VRYY01000063">
    <property type="protein sequence ID" value="MBG3876007.1"/>
    <property type="molecule type" value="Genomic_DNA"/>
</dbReference>
<accession>A0ABS0J0R9</accession>
<dbReference type="InterPro" id="IPR010090">
    <property type="entry name" value="Phage_tape_meas"/>
</dbReference>
<feature type="transmembrane region" description="Helical" evidence="2">
    <location>
        <begin position="398"/>
        <end position="423"/>
    </location>
</feature>
<dbReference type="Pfam" id="PF10145">
    <property type="entry name" value="PhageMin_Tail"/>
    <property type="match status" value="1"/>
</dbReference>
<comment type="caution">
    <text evidence="4">The sequence shown here is derived from an EMBL/GenBank/DDBJ whole genome shotgun (WGS) entry which is preliminary data.</text>
</comment>
<dbReference type="PANTHER" id="PTHR37813">
    <property type="entry name" value="FELS-2 PROPHAGE PROTEIN"/>
    <property type="match status" value="1"/>
</dbReference>
<protein>
    <submittedName>
        <fullName evidence="4">Phage tail tape measure protein</fullName>
    </submittedName>
</protein>